<reference evidence="1 2" key="1">
    <citation type="submission" date="2018-10" db="EMBL/GenBank/DDBJ databases">
        <authorList>
            <person name="Ekblom R."/>
            <person name="Jareborg N."/>
        </authorList>
    </citation>
    <scope>NUCLEOTIDE SEQUENCE [LARGE SCALE GENOMIC DNA]</scope>
    <source>
        <tissue evidence="1">Muscle</tissue>
    </source>
</reference>
<dbReference type="Proteomes" id="UP000269945">
    <property type="component" value="Unassembled WGS sequence"/>
</dbReference>
<sequence length="81" mass="8992">GALRKSLSKGSSGRRAECQWTIVLSACFEQLLSAVFGACHNLPISTWALQSCSLSSCHTSQHICKKRRRTAKGWRELTIQD</sequence>
<proteinExistence type="predicted"/>
<keyword evidence="2" id="KW-1185">Reference proteome</keyword>
<dbReference type="EMBL" id="CYRY02043508">
    <property type="protein sequence ID" value="VCX37950.1"/>
    <property type="molecule type" value="Genomic_DNA"/>
</dbReference>
<accession>A0A9X9Q7M7</accession>
<dbReference type="AlphaFoldDB" id="A0A9X9Q7M7"/>
<protein>
    <submittedName>
        <fullName evidence="1">Uncharacterized protein</fullName>
    </submittedName>
</protein>
<name>A0A9X9Q7M7_GULGU</name>
<evidence type="ECO:0000313" key="1">
    <source>
        <dbReference type="EMBL" id="VCX37950.1"/>
    </source>
</evidence>
<comment type="caution">
    <text evidence="1">The sequence shown here is derived from an EMBL/GenBank/DDBJ whole genome shotgun (WGS) entry which is preliminary data.</text>
</comment>
<gene>
    <name evidence="1" type="ORF">BN2614_LOCUS1</name>
</gene>
<feature type="non-terminal residue" evidence="1">
    <location>
        <position position="81"/>
    </location>
</feature>
<evidence type="ECO:0000313" key="2">
    <source>
        <dbReference type="Proteomes" id="UP000269945"/>
    </source>
</evidence>
<organism evidence="1 2">
    <name type="scientific">Gulo gulo</name>
    <name type="common">Wolverine</name>
    <name type="synonym">Gluton</name>
    <dbReference type="NCBI Taxonomy" id="48420"/>
    <lineage>
        <taxon>Eukaryota</taxon>
        <taxon>Metazoa</taxon>
        <taxon>Chordata</taxon>
        <taxon>Craniata</taxon>
        <taxon>Vertebrata</taxon>
        <taxon>Euteleostomi</taxon>
        <taxon>Mammalia</taxon>
        <taxon>Eutheria</taxon>
        <taxon>Laurasiatheria</taxon>
        <taxon>Carnivora</taxon>
        <taxon>Caniformia</taxon>
        <taxon>Musteloidea</taxon>
        <taxon>Mustelidae</taxon>
        <taxon>Guloninae</taxon>
        <taxon>Gulo</taxon>
    </lineage>
</organism>